<dbReference type="EMBL" id="BOOB01000005">
    <property type="protein sequence ID" value="GIH30714.1"/>
    <property type="molecule type" value="Genomic_DNA"/>
</dbReference>
<accession>A0ABQ4F7E1</accession>
<keyword evidence="2" id="KW-1185">Reference proteome</keyword>
<comment type="caution">
    <text evidence="1">The sequence shown here is derived from an EMBL/GenBank/DDBJ whole genome shotgun (WGS) entry which is preliminary data.</text>
</comment>
<dbReference type="Proteomes" id="UP000651728">
    <property type="component" value="Unassembled WGS sequence"/>
</dbReference>
<evidence type="ECO:0000313" key="2">
    <source>
        <dbReference type="Proteomes" id="UP000651728"/>
    </source>
</evidence>
<reference evidence="1 2" key="1">
    <citation type="submission" date="2021-01" db="EMBL/GenBank/DDBJ databases">
        <title>Whole genome shotgun sequence of Microbispora amethystogenes NBRC 101907.</title>
        <authorList>
            <person name="Komaki H."/>
            <person name="Tamura T."/>
        </authorList>
    </citation>
    <scope>NUCLEOTIDE SEQUENCE [LARGE SCALE GENOMIC DNA]</scope>
    <source>
        <strain evidence="1 2">NBRC 101907</strain>
    </source>
</reference>
<name>A0ABQ4F7E1_9ACTN</name>
<evidence type="ECO:0000313" key="1">
    <source>
        <dbReference type="EMBL" id="GIH30714.1"/>
    </source>
</evidence>
<gene>
    <name evidence="1" type="ORF">Mam01_08780</name>
</gene>
<protein>
    <submittedName>
        <fullName evidence="1">Uncharacterized protein</fullName>
    </submittedName>
</protein>
<proteinExistence type="predicted"/>
<organism evidence="1 2">
    <name type="scientific">Microbispora amethystogenes</name>
    <dbReference type="NCBI Taxonomy" id="1427754"/>
    <lineage>
        <taxon>Bacteria</taxon>
        <taxon>Bacillati</taxon>
        <taxon>Actinomycetota</taxon>
        <taxon>Actinomycetes</taxon>
        <taxon>Streptosporangiales</taxon>
        <taxon>Streptosporangiaceae</taxon>
        <taxon>Microbispora</taxon>
    </lineage>
</organism>
<sequence length="91" mass="9845">MILAWKYGVNEENVHRPEPWVPDAATFDTLGAPSAIALLAALDEARDRVVNDSVDTRRVEAASPTPGVLIRLSERPWVRTVSAGGVFSDSS</sequence>